<gene>
    <name evidence="1" type="ORF">OKIOD_LOCUS13316</name>
</gene>
<keyword evidence="2" id="KW-1185">Reference proteome</keyword>
<proteinExistence type="predicted"/>
<reference evidence="1 2" key="1">
    <citation type="submission" date="2021-04" db="EMBL/GenBank/DDBJ databases">
        <authorList>
            <person name="Bliznina A."/>
        </authorList>
    </citation>
    <scope>NUCLEOTIDE SEQUENCE [LARGE SCALE GENOMIC DNA]</scope>
</reference>
<dbReference type="Proteomes" id="UP001158576">
    <property type="component" value="Chromosome 2"/>
</dbReference>
<evidence type="ECO:0000313" key="2">
    <source>
        <dbReference type="Proteomes" id="UP001158576"/>
    </source>
</evidence>
<dbReference type="EMBL" id="OU015567">
    <property type="protein sequence ID" value="CAG5110115.1"/>
    <property type="molecule type" value="Genomic_DNA"/>
</dbReference>
<name>A0ABN7SY41_OIKDI</name>
<sequence length="69" mass="7982">MKSFVFFLPLFIASPQYMQRMRRFESPINMFLSDSAKNDVPSDAGYFGGPAPIGDSDKYNDYMRLFQLN</sequence>
<protein>
    <submittedName>
        <fullName evidence="1">Oidioi.mRNA.OKI2018_I69.chr2.g4551.t1.cds</fullName>
    </submittedName>
</protein>
<accession>A0ABN7SY41</accession>
<evidence type="ECO:0000313" key="1">
    <source>
        <dbReference type="EMBL" id="CAG5110115.1"/>
    </source>
</evidence>
<organism evidence="1 2">
    <name type="scientific">Oikopleura dioica</name>
    <name type="common">Tunicate</name>
    <dbReference type="NCBI Taxonomy" id="34765"/>
    <lineage>
        <taxon>Eukaryota</taxon>
        <taxon>Metazoa</taxon>
        <taxon>Chordata</taxon>
        <taxon>Tunicata</taxon>
        <taxon>Appendicularia</taxon>
        <taxon>Copelata</taxon>
        <taxon>Oikopleuridae</taxon>
        <taxon>Oikopleura</taxon>
    </lineage>
</organism>